<name>A0AAD4M6C6_9AGAM</name>
<accession>A0AAD4M6C6</accession>
<evidence type="ECO:0000313" key="1">
    <source>
        <dbReference type="EMBL" id="KAI0301198.1"/>
    </source>
</evidence>
<gene>
    <name evidence="1" type="ORF">B0F90DRAFT_1720215</name>
</gene>
<protein>
    <submittedName>
        <fullName evidence="1">Uncharacterized protein</fullName>
    </submittedName>
</protein>
<keyword evidence="2" id="KW-1185">Reference proteome</keyword>
<proteinExistence type="predicted"/>
<organism evidence="1 2">
    <name type="scientific">Multifurca ochricompacta</name>
    <dbReference type="NCBI Taxonomy" id="376703"/>
    <lineage>
        <taxon>Eukaryota</taxon>
        <taxon>Fungi</taxon>
        <taxon>Dikarya</taxon>
        <taxon>Basidiomycota</taxon>
        <taxon>Agaricomycotina</taxon>
        <taxon>Agaricomycetes</taxon>
        <taxon>Russulales</taxon>
        <taxon>Russulaceae</taxon>
        <taxon>Multifurca</taxon>
    </lineage>
</organism>
<dbReference type="EMBL" id="WTXG01000015">
    <property type="protein sequence ID" value="KAI0301198.1"/>
    <property type="molecule type" value="Genomic_DNA"/>
</dbReference>
<evidence type="ECO:0000313" key="2">
    <source>
        <dbReference type="Proteomes" id="UP001203297"/>
    </source>
</evidence>
<dbReference type="AlphaFoldDB" id="A0AAD4M6C6"/>
<reference evidence="1" key="1">
    <citation type="journal article" date="2022" name="New Phytol.">
        <title>Evolutionary transition to the ectomycorrhizal habit in the genomes of a hyperdiverse lineage of mushroom-forming fungi.</title>
        <authorList>
            <person name="Looney B."/>
            <person name="Miyauchi S."/>
            <person name="Morin E."/>
            <person name="Drula E."/>
            <person name="Courty P.E."/>
            <person name="Kohler A."/>
            <person name="Kuo A."/>
            <person name="LaButti K."/>
            <person name="Pangilinan J."/>
            <person name="Lipzen A."/>
            <person name="Riley R."/>
            <person name="Andreopoulos W."/>
            <person name="He G."/>
            <person name="Johnson J."/>
            <person name="Nolan M."/>
            <person name="Tritt A."/>
            <person name="Barry K.W."/>
            <person name="Grigoriev I.V."/>
            <person name="Nagy L.G."/>
            <person name="Hibbett D."/>
            <person name="Henrissat B."/>
            <person name="Matheny P.B."/>
            <person name="Labbe J."/>
            <person name="Martin F.M."/>
        </authorList>
    </citation>
    <scope>NUCLEOTIDE SEQUENCE</scope>
    <source>
        <strain evidence="1">BPL690</strain>
    </source>
</reference>
<comment type="caution">
    <text evidence="1">The sequence shown here is derived from an EMBL/GenBank/DDBJ whole genome shotgun (WGS) entry which is preliminary data.</text>
</comment>
<sequence>MPCKSVQRFQAFCGVTGITLSSSKRYHYFLFVCLFLETMIPRENACLLPIYAGTVLLVP</sequence>
<dbReference type="Proteomes" id="UP001203297">
    <property type="component" value="Unassembled WGS sequence"/>
</dbReference>